<sequence>MMSSNLFTRFPPHQRKLFCSSSTYLHLVRSARDLRHGRANKISKSTISNQCKKFFVITFVGSICWIAAYSYLMVWWANVAGETAGIPPEKIVHKPLFLPGLV</sequence>
<dbReference type="AlphaFoldDB" id="A0A7R9PC50"/>
<keyword evidence="3" id="KW-0813">Transport</keyword>
<organism evidence="8">
    <name type="scientific">Timema californicum</name>
    <name type="common">California timema</name>
    <name type="synonym">Walking stick</name>
    <dbReference type="NCBI Taxonomy" id="61474"/>
    <lineage>
        <taxon>Eukaryota</taxon>
        <taxon>Metazoa</taxon>
        <taxon>Ecdysozoa</taxon>
        <taxon>Arthropoda</taxon>
        <taxon>Hexapoda</taxon>
        <taxon>Insecta</taxon>
        <taxon>Pterygota</taxon>
        <taxon>Neoptera</taxon>
        <taxon>Polyneoptera</taxon>
        <taxon>Phasmatodea</taxon>
        <taxon>Timematodea</taxon>
        <taxon>Timematoidea</taxon>
        <taxon>Timematidae</taxon>
        <taxon>Timema</taxon>
    </lineage>
</organism>
<comment type="subcellular location">
    <subcellularLocation>
        <location evidence="1">Membrane</location>
        <topology evidence="1">Multi-pass membrane protein</topology>
    </subcellularLocation>
</comment>
<feature type="transmembrane region" description="Helical" evidence="7">
    <location>
        <begin position="54"/>
        <end position="77"/>
    </location>
</feature>
<evidence type="ECO:0000256" key="6">
    <source>
        <dbReference type="ARBA" id="ARBA00023136"/>
    </source>
</evidence>
<dbReference type="EMBL" id="OE185452">
    <property type="protein sequence ID" value="CAD7577333.1"/>
    <property type="molecule type" value="Genomic_DNA"/>
</dbReference>
<comment type="similarity">
    <text evidence="2">Belongs to the Ca(2+):cation antiporter (CaCA) (TC 2.A.19) family. SLC24A subfamily.</text>
</comment>
<keyword evidence="3" id="KW-0050">Antiport</keyword>
<evidence type="ECO:0000256" key="3">
    <source>
        <dbReference type="ARBA" id="ARBA00022449"/>
    </source>
</evidence>
<evidence type="ECO:0000256" key="5">
    <source>
        <dbReference type="ARBA" id="ARBA00022989"/>
    </source>
</evidence>
<proteinExistence type="inferred from homology"/>
<dbReference type="GO" id="GO:0005886">
    <property type="term" value="C:plasma membrane"/>
    <property type="evidence" value="ECO:0007669"/>
    <property type="project" value="TreeGrafter"/>
</dbReference>
<dbReference type="PANTHER" id="PTHR10846:SF72">
    <property type="entry name" value="SODIUM_POTASSIUM_CALCIUM EXCHANGER NCKX30C"/>
    <property type="match status" value="1"/>
</dbReference>
<evidence type="ECO:0000256" key="1">
    <source>
        <dbReference type="ARBA" id="ARBA00004141"/>
    </source>
</evidence>
<dbReference type="GO" id="GO:0005262">
    <property type="term" value="F:calcium channel activity"/>
    <property type="evidence" value="ECO:0007669"/>
    <property type="project" value="TreeGrafter"/>
</dbReference>
<keyword evidence="4 7" id="KW-0812">Transmembrane</keyword>
<evidence type="ECO:0000313" key="8">
    <source>
        <dbReference type="EMBL" id="CAD7577333.1"/>
    </source>
</evidence>
<protein>
    <submittedName>
        <fullName evidence="8">(California timema) hypothetical protein</fullName>
    </submittedName>
</protein>
<keyword evidence="6 7" id="KW-0472">Membrane</keyword>
<dbReference type="GO" id="GO:0008273">
    <property type="term" value="F:calcium, potassium:sodium antiporter activity"/>
    <property type="evidence" value="ECO:0007669"/>
    <property type="project" value="TreeGrafter"/>
</dbReference>
<gene>
    <name evidence="8" type="ORF">TCMB3V08_LOCUS9885</name>
</gene>
<accession>A0A7R9PC50</accession>
<keyword evidence="5 7" id="KW-1133">Transmembrane helix</keyword>
<reference evidence="8" key="1">
    <citation type="submission" date="2020-11" db="EMBL/GenBank/DDBJ databases">
        <authorList>
            <person name="Tran Van P."/>
        </authorList>
    </citation>
    <scope>NUCLEOTIDE SEQUENCE</scope>
</reference>
<evidence type="ECO:0000256" key="7">
    <source>
        <dbReference type="SAM" id="Phobius"/>
    </source>
</evidence>
<evidence type="ECO:0000256" key="2">
    <source>
        <dbReference type="ARBA" id="ARBA00005364"/>
    </source>
</evidence>
<dbReference type="GO" id="GO:0006874">
    <property type="term" value="P:intracellular calcium ion homeostasis"/>
    <property type="evidence" value="ECO:0007669"/>
    <property type="project" value="TreeGrafter"/>
</dbReference>
<dbReference type="InterPro" id="IPR004481">
    <property type="entry name" value="K/Na/Ca-exchanger"/>
</dbReference>
<dbReference type="PANTHER" id="PTHR10846">
    <property type="entry name" value="SODIUM/POTASSIUM/CALCIUM EXCHANGER"/>
    <property type="match status" value="1"/>
</dbReference>
<evidence type="ECO:0000256" key="4">
    <source>
        <dbReference type="ARBA" id="ARBA00022692"/>
    </source>
</evidence>
<name>A0A7R9PC50_TIMCA</name>